<dbReference type="GO" id="GO:0015095">
    <property type="term" value="F:magnesium ion transmembrane transporter activity"/>
    <property type="evidence" value="ECO:0007669"/>
    <property type="project" value="TreeGrafter"/>
</dbReference>
<evidence type="ECO:0000256" key="3">
    <source>
        <dbReference type="ARBA" id="ARBA00022448"/>
    </source>
</evidence>
<evidence type="ECO:0000313" key="13">
    <source>
        <dbReference type="EMBL" id="BAH06480.1"/>
    </source>
</evidence>
<comment type="catalytic activity">
    <reaction evidence="10">
        <text>Mg(2+)(in) = Mg(2+)(out)</text>
        <dbReference type="Rhea" id="RHEA:29827"/>
        <dbReference type="ChEBI" id="CHEBI:18420"/>
    </reaction>
</comment>
<dbReference type="SUPFAM" id="SSF144083">
    <property type="entry name" value="Magnesium transport protein CorA, transmembrane region"/>
    <property type="match status" value="1"/>
</dbReference>
<proteinExistence type="inferred from homology"/>
<dbReference type="PANTHER" id="PTHR46494">
    <property type="entry name" value="CORA FAMILY METAL ION TRANSPORTER (EUROFUNG)"/>
    <property type="match status" value="1"/>
</dbReference>
<keyword evidence="4" id="KW-1003">Cell membrane</keyword>
<keyword evidence="6" id="KW-0460">Magnesium</keyword>
<evidence type="ECO:0000256" key="2">
    <source>
        <dbReference type="ARBA" id="ARBA00009765"/>
    </source>
</evidence>
<dbReference type="KEGG" id="ckr:CKR_1429"/>
<keyword evidence="5 12" id="KW-0812">Transmembrane</keyword>
<dbReference type="CDD" id="cd12822">
    <property type="entry name" value="TmCorA-like"/>
    <property type="match status" value="1"/>
</dbReference>
<evidence type="ECO:0000256" key="11">
    <source>
        <dbReference type="ARBA" id="ARBA00045497"/>
    </source>
</evidence>
<keyword evidence="9 12" id="KW-0472">Membrane</keyword>
<name>B9E1V5_CLOK1</name>
<evidence type="ECO:0000256" key="12">
    <source>
        <dbReference type="SAM" id="Phobius"/>
    </source>
</evidence>
<feature type="transmembrane region" description="Helical" evidence="12">
    <location>
        <begin position="294"/>
        <end position="311"/>
    </location>
</feature>
<dbReference type="InterPro" id="IPR045863">
    <property type="entry name" value="CorA_TM1_TM2"/>
</dbReference>
<sequence length="317" mass="37228">MVVFFVRILNIDSNFQEINGDIEFMDNHYWIILSIDEIDRLDNFISVDRETINECKSFSQVPKISFFDGYIFLICNVLNYVEEIVIAKELNVFLSRNYIITVYKDRIDILDILIKDINDSKNCFVLKDNPKVCILLYYILDRIVVRNHDIISELEVEADRIEISILKNPRHEQIDNLITLRRQVYKIRKYLSPLIYIGDSLVINDNLVIDKESMKYFINLNKKIEKLMSSLESLVQDLALVREAFESEISNKTNELMKIFTVIATIFLPLNLISSMYGMNLKGIPFVERDNGCHYVILIMVVVAITLICVFKRKKWL</sequence>
<gene>
    <name evidence="13" type="ordered locus">CKR_1429</name>
</gene>
<dbReference type="PANTHER" id="PTHR46494:SF1">
    <property type="entry name" value="CORA FAMILY METAL ION TRANSPORTER (EUROFUNG)"/>
    <property type="match status" value="1"/>
</dbReference>
<organism evidence="13 14">
    <name type="scientific">Clostridium kluyveri (strain NBRC 12016)</name>
    <dbReference type="NCBI Taxonomy" id="583346"/>
    <lineage>
        <taxon>Bacteria</taxon>
        <taxon>Bacillati</taxon>
        <taxon>Bacillota</taxon>
        <taxon>Clostridia</taxon>
        <taxon>Eubacteriales</taxon>
        <taxon>Clostridiaceae</taxon>
        <taxon>Clostridium</taxon>
    </lineage>
</organism>
<dbReference type="GO" id="GO:0050897">
    <property type="term" value="F:cobalt ion binding"/>
    <property type="evidence" value="ECO:0007669"/>
    <property type="project" value="TreeGrafter"/>
</dbReference>
<protein>
    <recommendedName>
        <fullName evidence="15">Dihydroorotate dehydrogenase</fullName>
    </recommendedName>
</protein>
<dbReference type="Proteomes" id="UP000007969">
    <property type="component" value="Chromosome"/>
</dbReference>
<evidence type="ECO:0000256" key="1">
    <source>
        <dbReference type="ARBA" id="ARBA00004651"/>
    </source>
</evidence>
<evidence type="ECO:0000256" key="10">
    <source>
        <dbReference type="ARBA" id="ARBA00034269"/>
    </source>
</evidence>
<dbReference type="AlphaFoldDB" id="B9E1V5"/>
<reference evidence="14" key="1">
    <citation type="submission" date="2005-09" db="EMBL/GenBank/DDBJ databases">
        <title>Complete genome sequence of Clostridium kluyveri and comparative genomics of Clostridia species.</title>
        <authorList>
            <person name="Inui M."/>
            <person name="Nonaka H."/>
            <person name="Shinoda Y."/>
            <person name="Ikenaga Y."/>
            <person name="Abe M."/>
            <person name="Naito K."/>
            <person name="Vertes A.A."/>
            <person name="Yukawa H."/>
        </authorList>
    </citation>
    <scope>NUCLEOTIDE SEQUENCE [LARGE SCALE GENOMIC DNA]</scope>
    <source>
        <strain evidence="14">NBRC 12016</strain>
    </source>
</reference>
<dbReference type="SUPFAM" id="SSF143865">
    <property type="entry name" value="CorA soluble domain-like"/>
    <property type="match status" value="1"/>
</dbReference>
<accession>B9E1V5</accession>
<evidence type="ECO:0000256" key="7">
    <source>
        <dbReference type="ARBA" id="ARBA00022989"/>
    </source>
</evidence>
<keyword evidence="3" id="KW-0813">Transport</keyword>
<evidence type="ECO:0000256" key="9">
    <source>
        <dbReference type="ARBA" id="ARBA00023136"/>
    </source>
</evidence>
<dbReference type="InterPro" id="IPR045861">
    <property type="entry name" value="CorA_cytoplasmic_dom"/>
</dbReference>
<evidence type="ECO:0000313" key="14">
    <source>
        <dbReference type="Proteomes" id="UP000007969"/>
    </source>
</evidence>
<keyword evidence="8" id="KW-0406">Ion transport</keyword>
<evidence type="ECO:0000256" key="4">
    <source>
        <dbReference type="ARBA" id="ARBA00022475"/>
    </source>
</evidence>
<evidence type="ECO:0008006" key="15">
    <source>
        <dbReference type="Google" id="ProtNLM"/>
    </source>
</evidence>
<evidence type="ECO:0000256" key="5">
    <source>
        <dbReference type="ARBA" id="ARBA00022692"/>
    </source>
</evidence>
<comment type="similarity">
    <text evidence="2">Belongs to the CorA metal ion transporter (MIT) (TC 1.A.35) family.</text>
</comment>
<evidence type="ECO:0000256" key="8">
    <source>
        <dbReference type="ARBA" id="ARBA00023065"/>
    </source>
</evidence>
<comment type="subcellular location">
    <subcellularLocation>
        <location evidence="1">Cell membrane</location>
        <topology evidence="1">Multi-pass membrane protein</topology>
    </subcellularLocation>
</comment>
<dbReference type="Gene3D" id="3.30.460.20">
    <property type="entry name" value="CorA soluble domain-like"/>
    <property type="match status" value="1"/>
</dbReference>
<dbReference type="EMBL" id="AP009049">
    <property type="protein sequence ID" value="BAH06480.1"/>
    <property type="molecule type" value="Genomic_DNA"/>
</dbReference>
<dbReference type="GO" id="GO:0005886">
    <property type="term" value="C:plasma membrane"/>
    <property type="evidence" value="ECO:0007669"/>
    <property type="project" value="UniProtKB-SubCell"/>
</dbReference>
<dbReference type="HOGENOM" id="CLU_007127_0_0_9"/>
<dbReference type="Gene3D" id="1.20.58.340">
    <property type="entry name" value="Magnesium transport protein CorA, transmembrane region"/>
    <property type="match status" value="2"/>
</dbReference>
<dbReference type="Pfam" id="PF01544">
    <property type="entry name" value="CorA"/>
    <property type="match status" value="1"/>
</dbReference>
<dbReference type="GO" id="GO:0015087">
    <property type="term" value="F:cobalt ion transmembrane transporter activity"/>
    <property type="evidence" value="ECO:0007669"/>
    <property type="project" value="TreeGrafter"/>
</dbReference>
<dbReference type="GO" id="GO:0000287">
    <property type="term" value="F:magnesium ion binding"/>
    <property type="evidence" value="ECO:0007669"/>
    <property type="project" value="TreeGrafter"/>
</dbReference>
<keyword evidence="7 12" id="KW-1133">Transmembrane helix</keyword>
<evidence type="ECO:0000256" key="6">
    <source>
        <dbReference type="ARBA" id="ARBA00022842"/>
    </source>
</evidence>
<feature type="transmembrane region" description="Helical" evidence="12">
    <location>
        <begin position="256"/>
        <end position="274"/>
    </location>
</feature>
<dbReference type="InterPro" id="IPR002523">
    <property type="entry name" value="MgTranspt_CorA/ZnTranspt_ZntB"/>
</dbReference>
<dbReference type="FunFam" id="1.20.58.340:FF:000004">
    <property type="entry name" value="Magnesium transport protein CorA"/>
    <property type="match status" value="1"/>
</dbReference>
<comment type="function">
    <text evidence="11">Mediates influx of magnesium ions. Alternates between open and closed states. Activated by low cytoplasmic Mg(2+) levels. Inactive when cytoplasmic Mg(2+) levels are high.</text>
</comment>